<organism evidence="3 4">
    <name type="scientific">Sinobacterium caligoides</name>
    <dbReference type="NCBI Taxonomy" id="933926"/>
    <lineage>
        <taxon>Bacteria</taxon>
        <taxon>Pseudomonadati</taxon>
        <taxon>Pseudomonadota</taxon>
        <taxon>Gammaproteobacteria</taxon>
        <taxon>Cellvibrionales</taxon>
        <taxon>Spongiibacteraceae</taxon>
        <taxon>Sinobacterium</taxon>
    </lineage>
</organism>
<evidence type="ECO:0000259" key="2">
    <source>
        <dbReference type="Pfam" id="PF03372"/>
    </source>
</evidence>
<dbReference type="RefSeq" id="WP_123711295.1">
    <property type="nucleotide sequence ID" value="NZ_RKHR01000003.1"/>
</dbReference>
<dbReference type="OrthoDB" id="3712938at2"/>
<dbReference type="Pfam" id="PF03372">
    <property type="entry name" value="Exo_endo_phos"/>
    <property type="match status" value="1"/>
</dbReference>
<dbReference type="EMBL" id="RKHR01000003">
    <property type="protein sequence ID" value="ROS05385.1"/>
    <property type="molecule type" value="Genomic_DNA"/>
</dbReference>
<keyword evidence="4" id="KW-1185">Reference proteome</keyword>
<comment type="caution">
    <text evidence="3">The sequence shown here is derived from an EMBL/GenBank/DDBJ whole genome shotgun (WGS) entry which is preliminary data.</text>
</comment>
<proteinExistence type="predicted"/>
<keyword evidence="3" id="KW-0255">Endonuclease</keyword>
<keyword evidence="3" id="KW-0269">Exonuclease</keyword>
<accession>A0A3N2E1E0</accession>
<gene>
    <name evidence="3" type="ORF">EDC56_0915</name>
</gene>
<evidence type="ECO:0000313" key="4">
    <source>
        <dbReference type="Proteomes" id="UP000275394"/>
    </source>
</evidence>
<dbReference type="InterPro" id="IPR036691">
    <property type="entry name" value="Endo/exonu/phosph_ase_sf"/>
</dbReference>
<feature type="chain" id="PRO_5018149802" evidence="1">
    <location>
        <begin position="19"/>
        <end position="395"/>
    </location>
</feature>
<feature type="domain" description="Endonuclease/exonuclease/phosphatase" evidence="2">
    <location>
        <begin position="42"/>
        <end position="375"/>
    </location>
</feature>
<reference evidence="3 4" key="1">
    <citation type="submission" date="2018-11" db="EMBL/GenBank/DDBJ databases">
        <title>Genomic Encyclopedia of Type Strains, Phase IV (KMG-IV): sequencing the most valuable type-strain genomes for metagenomic binning, comparative biology and taxonomic classification.</title>
        <authorList>
            <person name="Goeker M."/>
        </authorList>
    </citation>
    <scope>NUCLEOTIDE SEQUENCE [LARGE SCALE GENOMIC DNA]</scope>
    <source>
        <strain evidence="3 4">DSM 100316</strain>
    </source>
</reference>
<keyword evidence="1" id="KW-0732">Signal</keyword>
<dbReference type="SUPFAM" id="SSF56219">
    <property type="entry name" value="DNase I-like"/>
    <property type="match status" value="1"/>
</dbReference>
<dbReference type="GO" id="GO:0004527">
    <property type="term" value="F:exonuclease activity"/>
    <property type="evidence" value="ECO:0007669"/>
    <property type="project" value="UniProtKB-KW"/>
</dbReference>
<protein>
    <submittedName>
        <fullName evidence="3">Endonuclease/exonuclease/phosphatase family protein</fullName>
    </submittedName>
</protein>
<dbReference type="Proteomes" id="UP000275394">
    <property type="component" value="Unassembled WGS sequence"/>
</dbReference>
<sequence length="395" mass="44317">MQKPLIYFALALSLASLAGCDKGSDSSNSDITTEVPLTVLEWNTYVGDKLDDWKQHPEEQAKLDQEHFQRVAHDVTDFAPDIFVAVETYGKRHAIQEAMAKAHHMSADDIHYHTVTCLDENGKTTTQGHCAADIIRPTTDNLTIFSKYEILDYKEVTADEEADGEGSDVKWNNWYFGAVLVNVDDPKTGNKQPVWVVASWFEWREDSGAPFSQLYEHNRNKLYGQQQADDDEALMSAEDIADLDRHVRARQAQKIVTTISDLINNADNIPVIVAGDHNAMSHLDFTEQWADQHYGLSVDFPVSKVFTDAGFIDSYRRIHPNPIIYPGSSWSPMWKNIAAPERIDFIYYQGNKLEPIASAMVDSPSAGFSDQTSDHGAMLTNFNLLIQPNTEANGT</sequence>
<keyword evidence="3" id="KW-0378">Hydrolase</keyword>
<name>A0A3N2E1E0_9GAMM</name>
<dbReference type="PANTHER" id="PTHR41349:SF1">
    <property type="entry name" value="PROTEIN CBG08683"/>
    <property type="match status" value="1"/>
</dbReference>
<evidence type="ECO:0000256" key="1">
    <source>
        <dbReference type="SAM" id="SignalP"/>
    </source>
</evidence>
<dbReference type="InterPro" id="IPR005135">
    <property type="entry name" value="Endo/exonuclease/phosphatase"/>
</dbReference>
<evidence type="ECO:0000313" key="3">
    <source>
        <dbReference type="EMBL" id="ROS05385.1"/>
    </source>
</evidence>
<dbReference type="Gene3D" id="3.60.10.10">
    <property type="entry name" value="Endonuclease/exonuclease/phosphatase"/>
    <property type="match status" value="1"/>
</dbReference>
<dbReference type="GO" id="GO:0004519">
    <property type="term" value="F:endonuclease activity"/>
    <property type="evidence" value="ECO:0007669"/>
    <property type="project" value="UniProtKB-KW"/>
</dbReference>
<dbReference type="AlphaFoldDB" id="A0A3N2E1E0"/>
<dbReference type="PROSITE" id="PS51257">
    <property type="entry name" value="PROKAR_LIPOPROTEIN"/>
    <property type="match status" value="1"/>
</dbReference>
<feature type="signal peptide" evidence="1">
    <location>
        <begin position="1"/>
        <end position="18"/>
    </location>
</feature>
<dbReference type="PANTHER" id="PTHR41349">
    <property type="match status" value="1"/>
</dbReference>
<keyword evidence="3" id="KW-0540">Nuclease</keyword>